<proteinExistence type="predicted"/>
<name>A0AAW0DKG0_9AGAR</name>
<protein>
    <submittedName>
        <fullName evidence="2">Uncharacterized protein</fullName>
    </submittedName>
</protein>
<reference evidence="2 3" key="1">
    <citation type="journal article" date="2024" name="J Genomics">
        <title>Draft genome sequencing and assembly of Favolaschia claudopus CIRM-BRFM 2984 isolated from oak limbs.</title>
        <authorList>
            <person name="Navarro D."/>
            <person name="Drula E."/>
            <person name="Chaduli D."/>
            <person name="Cazenave R."/>
            <person name="Ahrendt S."/>
            <person name="Wang J."/>
            <person name="Lipzen A."/>
            <person name="Daum C."/>
            <person name="Barry K."/>
            <person name="Grigoriev I.V."/>
            <person name="Favel A."/>
            <person name="Rosso M.N."/>
            <person name="Martin F."/>
        </authorList>
    </citation>
    <scope>NUCLEOTIDE SEQUENCE [LARGE SCALE GENOMIC DNA]</scope>
    <source>
        <strain evidence="2 3">CIRM-BRFM 2984</strain>
    </source>
</reference>
<keyword evidence="3" id="KW-1185">Reference proteome</keyword>
<dbReference type="EMBL" id="JAWWNJ010000007">
    <property type="protein sequence ID" value="KAK7051833.1"/>
    <property type="molecule type" value="Genomic_DNA"/>
</dbReference>
<comment type="caution">
    <text evidence="2">The sequence shown here is derived from an EMBL/GenBank/DDBJ whole genome shotgun (WGS) entry which is preliminary data.</text>
</comment>
<organism evidence="2 3">
    <name type="scientific">Favolaschia claudopus</name>
    <dbReference type="NCBI Taxonomy" id="2862362"/>
    <lineage>
        <taxon>Eukaryota</taxon>
        <taxon>Fungi</taxon>
        <taxon>Dikarya</taxon>
        <taxon>Basidiomycota</taxon>
        <taxon>Agaricomycotina</taxon>
        <taxon>Agaricomycetes</taxon>
        <taxon>Agaricomycetidae</taxon>
        <taxon>Agaricales</taxon>
        <taxon>Marasmiineae</taxon>
        <taxon>Mycenaceae</taxon>
        <taxon>Favolaschia</taxon>
    </lineage>
</organism>
<feature type="region of interest" description="Disordered" evidence="1">
    <location>
        <begin position="182"/>
        <end position="206"/>
    </location>
</feature>
<feature type="region of interest" description="Disordered" evidence="1">
    <location>
        <begin position="52"/>
        <end position="93"/>
    </location>
</feature>
<dbReference type="AlphaFoldDB" id="A0AAW0DKG0"/>
<accession>A0AAW0DKG0</accession>
<evidence type="ECO:0000313" key="2">
    <source>
        <dbReference type="EMBL" id="KAK7051833.1"/>
    </source>
</evidence>
<sequence length="548" mass="60719">MGKETSLGGRQNIEVLGQNLRFLSGKWARLPGYSQGPATAWGKDLKQKKGILTSPKLTDVKKNFRNQAHQNNDSPGGDTSSQRLRQQQRKFDESLGEQLENPLLDASGAGICLPAAKTSEKKRVKSMKKVKESPACGMVIRRVDAIAPLRCAAVTDGNNQRFDGKDSAAPRRRTTTEVMNDGRGRCFTRRGRGLPAGGQNPGEKGLKRALETASLVQRRTDFTYVDSTLNGWRSMGKLGEKSQQAEESDNFVEKPSSDLFEPTDRAGFQSNPKKSTNPRGYSASERPGKAPESRPVLTVSQAAHAALTQRWAGPEEEETRKTWRCWPLRSDQQYSHSNRKFRTLAFTTTIDICARRISLPSQLRNPRKTAKQAIAHIFENQPSTRPTPTEHDSGNAGLASVGGPGKGLKVLYLAPVLRFLSGFTVVTTFSSTVIVTLNRRAYYDSLQRQPSSQIPMTLYRSKFVFVSGMHEMHILTGCARCTFGCPVSLNLYLNGTHSIQLTLQTLTWIDFGADSGILYHQVSSHIRLNSARRMSLINVSFEGLKAWM</sequence>
<evidence type="ECO:0000256" key="1">
    <source>
        <dbReference type="SAM" id="MobiDB-lite"/>
    </source>
</evidence>
<feature type="compositionally biased region" description="Polar residues" evidence="1">
    <location>
        <begin position="268"/>
        <end position="279"/>
    </location>
</feature>
<feature type="compositionally biased region" description="Polar residues" evidence="1">
    <location>
        <begin position="65"/>
        <end position="85"/>
    </location>
</feature>
<evidence type="ECO:0000313" key="3">
    <source>
        <dbReference type="Proteomes" id="UP001362999"/>
    </source>
</evidence>
<feature type="region of interest" description="Disordered" evidence="1">
    <location>
        <begin position="239"/>
        <end position="295"/>
    </location>
</feature>
<gene>
    <name evidence="2" type="ORF">R3P38DRAFT_2762307</name>
</gene>
<dbReference type="Proteomes" id="UP001362999">
    <property type="component" value="Unassembled WGS sequence"/>
</dbReference>